<evidence type="ECO:0000256" key="3">
    <source>
        <dbReference type="ARBA" id="ARBA00022448"/>
    </source>
</evidence>
<keyword evidence="15" id="KW-1185">Reference proteome</keyword>
<evidence type="ECO:0000256" key="4">
    <source>
        <dbReference type="ARBA" id="ARBA00022538"/>
    </source>
</evidence>
<accession>A0ABS9DR59</accession>
<evidence type="ECO:0000256" key="13">
    <source>
        <dbReference type="SAM" id="Phobius"/>
    </source>
</evidence>
<evidence type="ECO:0000256" key="5">
    <source>
        <dbReference type="ARBA" id="ARBA00022692"/>
    </source>
</evidence>
<dbReference type="EMBL" id="JAKGBZ010000001">
    <property type="protein sequence ID" value="MCF3945212.1"/>
    <property type="molecule type" value="Genomic_DNA"/>
</dbReference>
<keyword evidence="5 13" id="KW-0812">Transmembrane</keyword>
<sequence length="213" mass="23657">MPDRQELSYNRISGQNLDRLAALSDGLFAIAMTLLVFDLHTPVVAAIHDEAGLWRALLRLGPHFATFLMSFLTLGIFWVGQQTGLGMVARCDRHLTWLNLGFLFAISLLPFSTRLIGDFPDYRLALGFYWLNILLGGVMIYASWRYARAARLLKPEITEATACAMERRVLVAQGLYAAGAALCFIDVGFSIAAIILVQMIYVIGPRTGFLARL</sequence>
<evidence type="ECO:0000313" key="14">
    <source>
        <dbReference type="EMBL" id="MCF3945212.1"/>
    </source>
</evidence>
<keyword evidence="10 13" id="KW-0472">Membrane</keyword>
<gene>
    <name evidence="14" type="ORF">L2A60_00740</name>
</gene>
<protein>
    <submittedName>
        <fullName evidence="14">TMEM175 family protein</fullName>
    </submittedName>
</protein>
<keyword evidence="7" id="KW-0630">Potassium</keyword>
<comment type="subcellular location">
    <subcellularLocation>
        <location evidence="1">Membrane</location>
        <topology evidence="1">Multi-pass membrane protein</topology>
    </subcellularLocation>
</comment>
<evidence type="ECO:0000256" key="8">
    <source>
        <dbReference type="ARBA" id="ARBA00022989"/>
    </source>
</evidence>
<feature type="transmembrane region" description="Helical" evidence="13">
    <location>
        <begin position="95"/>
        <end position="116"/>
    </location>
</feature>
<evidence type="ECO:0000313" key="15">
    <source>
        <dbReference type="Proteomes" id="UP001521209"/>
    </source>
</evidence>
<comment type="caution">
    <text evidence="14">The sequence shown here is derived from an EMBL/GenBank/DDBJ whole genome shotgun (WGS) entry which is preliminary data.</text>
</comment>
<evidence type="ECO:0000256" key="7">
    <source>
        <dbReference type="ARBA" id="ARBA00022958"/>
    </source>
</evidence>
<feature type="transmembrane region" description="Helical" evidence="13">
    <location>
        <begin position="60"/>
        <end position="79"/>
    </location>
</feature>
<keyword evidence="4" id="KW-0633">Potassium transport</keyword>
<feature type="transmembrane region" description="Helical" evidence="13">
    <location>
        <begin position="20"/>
        <end position="40"/>
    </location>
</feature>
<reference evidence="14 15" key="1">
    <citation type="submission" date="2022-01" db="EMBL/GenBank/DDBJ databases">
        <authorList>
            <person name="Won M."/>
            <person name="Kim S.-J."/>
            <person name="Kwon S.-W."/>
        </authorList>
    </citation>
    <scope>NUCLEOTIDE SEQUENCE [LARGE SCALE GENOMIC DNA]</scope>
    <source>
        <strain evidence="14 15">KCTC 23505</strain>
    </source>
</reference>
<organism evidence="14 15">
    <name type="scientific">Acidiphilium iwatense</name>
    <dbReference type="NCBI Taxonomy" id="768198"/>
    <lineage>
        <taxon>Bacteria</taxon>
        <taxon>Pseudomonadati</taxon>
        <taxon>Pseudomonadota</taxon>
        <taxon>Alphaproteobacteria</taxon>
        <taxon>Acetobacterales</taxon>
        <taxon>Acidocellaceae</taxon>
        <taxon>Acidiphilium</taxon>
    </lineage>
</organism>
<keyword evidence="3" id="KW-0813">Transport</keyword>
<evidence type="ECO:0000256" key="2">
    <source>
        <dbReference type="ARBA" id="ARBA00006920"/>
    </source>
</evidence>
<dbReference type="Proteomes" id="UP001521209">
    <property type="component" value="Unassembled WGS sequence"/>
</dbReference>
<dbReference type="InterPro" id="IPR010617">
    <property type="entry name" value="TMEM175-like"/>
</dbReference>
<dbReference type="PANTHER" id="PTHR31462">
    <property type="entry name" value="ENDOSOMAL/LYSOSOMAL POTASSIUM CHANNEL TMEM175"/>
    <property type="match status" value="1"/>
</dbReference>
<comment type="similarity">
    <text evidence="2">Belongs to the TMEM175 family.</text>
</comment>
<feature type="transmembrane region" description="Helical" evidence="13">
    <location>
        <begin position="175"/>
        <end position="203"/>
    </location>
</feature>
<evidence type="ECO:0000256" key="1">
    <source>
        <dbReference type="ARBA" id="ARBA00004141"/>
    </source>
</evidence>
<keyword evidence="9" id="KW-0406">Ion transport</keyword>
<dbReference type="Pfam" id="PF06736">
    <property type="entry name" value="TMEM175"/>
    <property type="match status" value="1"/>
</dbReference>
<evidence type="ECO:0000256" key="12">
    <source>
        <dbReference type="ARBA" id="ARBA00034430"/>
    </source>
</evidence>
<dbReference type="RefSeq" id="WP_235702449.1">
    <property type="nucleotide sequence ID" value="NZ_JAKGBZ010000001.1"/>
</dbReference>
<evidence type="ECO:0000256" key="9">
    <source>
        <dbReference type="ARBA" id="ARBA00023065"/>
    </source>
</evidence>
<evidence type="ECO:0000256" key="10">
    <source>
        <dbReference type="ARBA" id="ARBA00023136"/>
    </source>
</evidence>
<dbReference type="PANTHER" id="PTHR31462:SF5">
    <property type="entry name" value="ENDOSOMAL_LYSOSOMAL PROTON CHANNEL TMEM175"/>
    <property type="match status" value="1"/>
</dbReference>
<comment type="catalytic activity">
    <reaction evidence="12">
        <text>K(+)(in) = K(+)(out)</text>
        <dbReference type="Rhea" id="RHEA:29463"/>
        <dbReference type="ChEBI" id="CHEBI:29103"/>
    </reaction>
</comment>
<evidence type="ECO:0000256" key="6">
    <source>
        <dbReference type="ARBA" id="ARBA00022826"/>
    </source>
</evidence>
<keyword evidence="8 13" id="KW-1133">Transmembrane helix</keyword>
<keyword evidence="6" id="KW-0631">Potassium channel</keyword>
<evidence type="ECO:0000256" key="11">
    <source>
        <dbReference type="ARBA" id="ARBA00023303"/>
    </source>
</evidence>
<feature type="transmembrane region" description="Helical" evidence="13">
    <location>
        <begin position="122"/>
        <end position="144"/>
    </location>
</feature>
<name>A0ABS9DR59_9PROT</name>
<keyword evidence="11" id="KW-0407">Ion channel</keyword>
<proteinExistence type="inferred from homology"/>